<organism evidence="1 2">
    <name type="scientific">Rozella allomycis (strain CSF55)</name>
    <dbReference type="NCBI Taxonomy" id="988480"/>
    <lineage>
        <taxon>Eukaryota</taxon>
        <taxon>Fungi</taxon>
        <taxon>Fungi incertae sedis</taxon>
        <taxon>Cryptomycota</taxon>
        <taxon>Cryptomycota incertae sedis</taxon>
        <taxon>Rozella</taxon>
    </lineage>
</organism>
<evidence type="ECO:0000313" key="1">
    <source>
        <dbReference type="EMBL" id="RKP16104.1"/>
    </source>
</evidence>
<accession>A0A4P9YAY2</accession>
<evidence type="ECO:0000313" key="2">
    <source>
        <dbReference type="Proteomes" id="UP000281549"/>
    </source>
</evidence>
<sequence>MSVESMDRAGRRKVSERFREFCYAHVVEPRGILDENGRLFIALCSTCKRSFDSTAKRIGLKHLALVNGSFIGEIPSCIRDLTCIKKCDTKRFSRQFHGYSARGNSTQSNFYRSRPLKVRWEQVREALKWLLVNNVKMDASRSAHWKPCYGKENDITEDFKSAMEAYAAHQVPQNEGIQLYKLSPI</sequence>
<dbReference type="AlphaFoldDB" id="A0A4P9YAY2"/>
<proteinExistence type="predicted"/>
<gene>
    <name evidence="1" type="ORF">ROZALSC1DRAFT_25657</name>
</gene>
<dbReference type="EMBL" id="ML006991">
    <property type="protein sequence ID" value="RKP16104.1"/>
    <property type="molecule type" value="Genomic_DNA"/>
</dbReference>
<protein>
    <submittedName>
        <fullName evidence="1">Uncharacterized protein</fullName>
    </submittedName>
</protein>
<dbReference type="Proteomes" id="UP000281549">
    <property type="component" value="Unassembled WGS sequence"/>
</dbReference>
<name>A0A4P9YAY2_ROZAC</name>
<reference evidence="2" key="1">
    <citation type="journal article" date="2018" name="Nat. Microbiol.">
        <title>Leveraging single-cell genomics to expand the fungal tree of life.</title>
        <authorList>
            <person name="Ahrendt S.R."/>
            <person name="Quandt C.A."/>
            <person name="Ciobanu D."/>
            <person name="Clum A."/>
            <person name="Salamov A."/>
            <person name="Andreopoulos B."/>
            <person name="Cheng J.F."/>
            <person name="Woyke T."/>
            <person name="Pelin A."/>
            <person name="Henrissat B."/>
            <person name="Reynolds N.K."/>
            <person name="Benny G.L."/>
            <person name="Smith M.E."/>
            <person name="James T.Y."/>
            <person name="Grigoriev I.V."/>
        </authorList>
    </citation>
    <scope>NUCLEOTIDE SEQUENCE [LARGE SCALE GENOMIC DNA]</scope>
    <source>
        <strain evidence="2">CSF55</strain>
    </source>
</reference>